<dbReference type="Proteomes" id="UP001381693">
    <property type="component" value="Unassembled WGS sequence"/>
</dbReference>
<keyword evidence="4" id="KW-1185">Reference proteome</keyword>
<name>A0AAN8XH46_HALRR</name>
<protein>
    <submittedName>
        <fullName evidence="3">Uncharacterized protein</fullName>
    </submittedName>
</protein>
<evidence type="ECO:0000256" key="1">
    <source>
        <dbReference type="SAM" id="MobiDB-lite"/>
    </source>
</evidence>
<evidence type="ECO:0000313" key="3">
    <source>
        <dbReference type="EMBL" id="KAK7081513.1"/>
    </source>
</evidence>
<evidence type="ECO:0000256" key="2">
    <source>
        <dbReference type="SAM" id="SignalP"/>
    </source>
</evidence>
<comment type="caution">
    <text evidence="3">The sequence shown here is derived from an EMBL/GenBank/DDBJ whole genome shotgun (WGS) entry which is preliminary data.</text>
</comment>
<feature type="region of interest" description="Disordered" evidence="1">
    <location>
        <begin position="83"/>
        <end position="110"/>
    </location>
</feature>
<dbReference type="AlphaFoldDB" id="A0AAN8XH46"/>
<reference evidence="3 4" key="1">
    <citation type="submission" date="2023-11" db="EMBL/GenBank/DDBJ databases">
        <title>Halocaridina rubra genome assembly.</title>
        <authorList>
            <person name="Smith C."/>
        </authorList>
    </citation>
    <scope>NUCLEOTIDE SEQUENCE [LARGE SCALE GENOMIC DNA]</scope>
    <source>
        <strain evidence="3">EP-1</strain>
        <tissue evidence="3">Whole</tissue>
    </source>
</reference>
<evidence type="ECO:0000313" key="4">
    <source>
        <dbReference type="Proteomes" id="UP001381693"/>
    </source>
</evidence>
<proteinExistence type="predicted"/>
<keyword evidence="2" id="KW-0732">Signal</keyword>
<feature type="signal peptide" evidence="2">
    <location>
        <begin position="1"/>
        <end position="23"/>
    </location>
</feature>
<organism evidence="3 4">
    <name type="scientific">Halocaridina rubra</name>
    <name type="common">Hawaiian red shrimp</name>
    <dbReference type="NCBI Taxonomy" id="373956"/>
    <lineage>
        <taxon>Eukaryota</taxon>
        <taxon>Metazoa</taxon>
        <taxon>Ecdysozoa</taxon>
        <taxon>Arthropoda</taxon>
        <taxon>Crustacea</taxon>
        <taxon>Multicrustacea</taxon>
        <taxon>Malacostraca</taxon>
        <taxon>Eumalacostraca</taxon>
        <taxon>Eucarida</taxon>
        <taxon>Decapoda</taxon>
        <taxon>Pleocyemata</taxon>
        <taxon>Caridea</taxon>
        <taxon>Atyoidea</taxon>
        <taxon>Atyidae</taxon>
        <taxon>Halocaridina</taxon>
    </lineage>
</organism>
<feature type="non-terminal residue" evidence="3">
    <location>
        <position position="222"/>
    </location>
</feature>
<sequence>MPFYWTLSAYLCILLGLVSSVQQDIFVNPEKKTKEHQLVANEKARLDVLDSHDTGELTVTKTFHFKNNDENSCLKLERKRIVPAPGDDNEHGEEEDLSSSTFTDDETSTLGKKDGSGWLLHWVDGIFENNVDSISNESGGKSRESAVRVLQRDGDFEKFIKMGQVVIVFFYKYNLPASVSPAPAAGSPASPFSPALVSPAPVSTAFSSQEACSSLPWYAPSN</sequence>
<accession>A0AAN8XH46</accession>
<feature type="compositionally biased region" description="Acidic residues" evidence="1">
    <location>
        <begin position="90"/>
        <end position="107"/>
    </location>
</feature>
<dbReference type="EMBL" id="JAXCGZ010004745">
    <property type="protein sequence ID" value="KAK7081513.1"/>
    <property type="molecule type" value="Genomic_DNA"/>
</dbReference>
<gene>
    <name evidence="3" type="ORF">SK128_024671</name>
</gene>
<feature type="chain" id="PRO_5042999046" evidence="2">
    <location>
        <begin position="24"/>
        <end position="222"/>
    </location>
</feature>